<keyword evidence="6" id="KW-1185">Reference proteome</keyword>
<dbReference type="EMBL" id="VUOA01000020">
    <property type="protein sequence ID" value="KAA2237074.1"/>
    <property type="molecule type" value="Genomic_DNA"/>
</dbReference>
<reference evidence="5 6" key="2">
    <citation type="submission" date="2019-09" db="EMBL/GenBank/DDBJ databases">
        <authorList>
            <person name="Jin C."/>
        </authorList>
    </citation>
    <scope>NUCLEOTIDE SEQUENCE [LARGE SCALE GENOMIC DNA]</scope>
    <source>
        <strain evidence="5 6">BN140002</strain>
    </source>
</reference>
<sequence length="269" mass="30500">MGEFAIERSEHADLLTDRYALRCERAVGMGQRWNMSAAVWSAPAGFDTPNKEDDLPHHILTYRLQGPPVRGRRYGGVIHQDSMEADSVSIVPERMPVHYWADGPVRFIHLYFSNALIRTLARECYGGAGDRPDLLRDDRVFGNDPLLRRLSDAYLDRAFDWRDPPSTLEMDSRALVLGLRLLQRHSTLTLPEPAAADSRLAPHLAESVREYLDTCLDRDPSLAELARSTGIPEVNLSRAFTASTGMPPWLWLTKRRIERARSLLSDPRL</sequence>
<evidence type="ECO:0000256" key="3">
    <source>
        <dbReference type="ARBA" id="ARBA00023163"/>
    </source>
</evidence>
<dbReference type="PANTHER" id="PTHR46796">
    <property type="entry name" value="HTH-TYPE TRANSCRIPTIONAL ACTIVATOR RHAS-RELATED"/>
    <property type="match status" value="1"/>
</dbReference>
<dbReference type="GO" id="GO:0043565">
    <property type="term" value="F:sequence-specific DNA binding"/>
    <property type="evidence" value="ECO:0007669"/>
    <property type="project" value="InterPro"/>
</dbReference>
<evidence type="ECO:0000313" key="6">
    <source>
        <dbReference type="Proteomes" id="UP000323142"/>
    </source>
</evidence>
<dbReference type="PANTHER" id="PTHR46796:SF14">
    <property type="entry name" value="TRANSCRIPTIONAL REGULATORY PROTEIN"/>
    <property type="match status" value="1"/>
</dbReference>
<dbReference type="SUPFAM" id="SSF46689">
    <property type="entry name" value="Homeodomain-like"/>
    <property type="match status" value="1"/>
</dbReference>
<organism evidence="5 6">
    <name type="scientific">Salinarimonas soli</name>
    <dbReference type="NCBI Taxonomy" id="1638099"/>
    <lineage>
        <taxon>Bacteria</taxon>
        <taxon>Pseudomonadati</taxon>
        <taxon>Pseudomonadota</taxon>
        <taxon>Alphaproteobacteria</taxon>
        <taxon>Hyphomicrobiales</taxon>
        <taxon>Salinarimonadaceae</taxon>
        <taxon>Salinarimonas</taxon>
    </lineage>
</organism>
<dbReference type="InterPro" id="IPR050204">
    <property type="entry name" value="AraC_XylS_family_regulators"/>
</dbReference>
<feature type="domain" description="HTH araC/xylS-type" evidence="4">
    <location>
        <begin position="206"/>
        <end position="269"/>
    </location>
</feature>
<gene>
    <name evidence="5" type="ORF">F0L46_11460</name>
</gene>
<name>A0A5B2VDQ4_9HYPH</name>
<comment type="caution">
    <text evidence="5">The sequence shown here is derived from an EMBL/GenBank/DDBJ whole genome shotgun (WGS) entry which is preliminary data.</text>
</comment>
<dbReference type="InterPro" id="IPR009057">
    <property type="entry name" value="Homeodomain-like_sf"/>
</dbReference>
<protein>
    <submittedName>
        <fullName evidence="5">Helix-turn-helix transcriptional regulator</fullName>
    </submittedName>
</protein>
<evidence type="ECO:0000259" key="4">
    <source>
        <dbReference type="PROSITE" id="PS01124"/>
    </source>
</evidence>
<keyword evidence="2" id="KW-0238">DNA-binding</keyword>
<dbReference type="GO" id="GO:0003700">
    <property type="term" value="F:DNA-binding transcription factor activity"/>
    <property type="evidence" value="ECO:0007669"/>
    <property type="project" value="InterPro"/>
</dbReference>
<dbReference type="PROSITE" id="PS01124">
    <property type="entry name" value="HTH_ARAC_FAMILY_2"/>
    <property type="match status" value="1"/>
</dbReference>
<keyword evidence="3" id="KW-0804">Transcription</keyword>
<dbReference type="AlphaFoldDB" id="A0A5B2VDQ4"/>
<evidence type="ECO:0000256" key="1">
    <source>
        <dbReference type="ARBA" id="ARBA00023015"/>
    </source>
</evidence>
<accession>A0A5B2VDQ4</accession>
<reference evidence="5 6" key="1">
    <citation type="submission" date="2019-09" db="EMBL/GenBank/DDBJ databases">
        <title>Salinarimonas rosea gen. nov., sp. nov., a new member of the a-2 subgroup of the Proteobacteria.</title>
        <authorList>
            <person name="Liu J."/>
        </authorList>
    </citation>
    <scope>NUCLEOTIDE SEQUENCE [LARGE SCALE GENOMIC DNA]</scope>
    <source>
        <strain evidence="5 6">BN140002</strain>
    </source>
</reference>
<dbReference type="InterPro" id="IPR018060">
    <property type="entry name" value="HTH_AraC"/>
</dbReference>
<keyword evidence="1" id="KW-0805">Transcription regulation</keyword>
<dbReference type="Proteomes" id="UP000323142">
    <property type="component" value="Unassembled WGS sequence"/>
</dbReference>
<dbReference type="RefSeq" id="WP_149817578.1">
    <property type="nucleotide sequence ID" value="NZ_VUOA01000020.1"/>
</dbReference>
<proteinExistence type="predicted"/>
<dbReference type="Gene3D" id="1.10.10.60">
    <property type="entry name" value="Homeodomain-like"/>
    <property type="match status" value="1"/>
</dbReference>
<evidence type="ECO:0000256" key="2">
    <source>
        <dbReference type="ARBA" id="ARBA00023125"/>
    </source>
</evidence>
<dbReference type="OrthoDB" id="9806208at2"/>
<evidence type="ECO:0000313" key="5">
    <source>
        <dbReference type="EMBL" id="KAA2237074.1"/>
    </source>
</evidence>